<dbReference type="CDD" id="cd01134">
    <property type="entry name" value="V_A-ATPase_A"/>
    <property type="match status" value="1"/>
</dbReference>
<feature type="domain" description="AAA+ ATPase" evidence="8">
    <location>
        <begin position="213"/>
        <end position="406"/>
    </location>
</feature>
<dbReference type="SMART" id="SM00382">
    <property type="entry name" value="AAA"/>
    <property type="match status" value="1"/>
</dbReference>
<dbReference type="Gene3D" id="1.10.1140.10">
    <property type="entry name" value="Bovine Mitochondrial F1-atpase, Atp Synthase Beta Chain, Chain D, domain 3"/>
    <property type="match status" value="1"/>
</dbReference>
<evidence type="ECO:0000256" key="4">
    <source>
        <dbReference type="ARBA" id="ARBA00022840"/>
    </source>
</evidence>
<evidence type="ECO:0000313" key="9">
    <source>
        <dbReference type="EMBL" id="MFB9907790.1"/>
    </source>
</evidence>
<dbReference type="Proteomes" id="UP001589693">
    <property type="component" value="Unassembled WGS sequence"/>
</dbReference>
<dbReference type="InterPro" id="IPR023366">
    <property type="entry name" value="ATP_synth_asu-like_sf"/>
</dbReference>
<dbReference type="EMBL" id="JBHLZU010000024">
    <property type="protein sequence ID" value="MFB9907790.1"/>
    <property type="molecule type" value="Genomic_DNA"/>
</dbReference>
<dbReference type="InterPro" id="IPR027417">
    <property type="entry name" value="P-loop_NTPase"/>
</dbReference>
<keyword evidence="5" id="KW-1278">Translocase</keyword>
<evidence type="ECO:0000256" key="7">
    <source>
        <dbReference type="ARBA" id="ARBA00023310"/>
    </source>
</evidence>
<dbReference type="Pfam" id="PF16886">
    <property type="entry name" value="ATP-synt_ab_Xtn"/>
    <property type="match status" value="1"/>
</dbReference>
<dbReference type="InterPro" id="IPR000194">
    <property type="entry name" value="ATPase_F1/V1/A1_a/bsu_nucl-bd"/>
</dbReference>
<evidence type="ECO:0000256" key="5">
    <source>
        <dbReference type="ARBA" id="ARBA00022967"/>
    </source>
</evidence>
<gene>
    <name evidence="9" type="ORF">ACFFQA_27965</name>
</gene>
<keyword evidence="4" id="KW-0067">ATP-binding</keyword>
<keyword evidence="3" id="KW-0547">Nucleotide-binding</keyword>
<keyword evidence="2" id="KW-0813">Transport</keyword>
<evidence type="ECO:0000259" key="8">
    <source>
        <dbReference type="SMART" id="SM00382"/>
    </source>
</evidence>
<evidence type="ECO:0000256" key="2">
    <source>
        <dbReference type="ARBA" id="ARBA00022448"/>
    </source>
</evidence>
<evidence type="ECO:0000256" key="1">
    <source>
        <dbReference type="ARBA" id="ARBA00008936"/>
    </source>
</evidence>
<evidence type="ECO:0000256" key="6">
    <source>
        <dbReference type="ARBA" id="ARBA00023065"/>
    </source>
</evidence>
<evidence type="ECO:0000313" key="10">
    <source>
        <dbReference type="Proteomes" id="UP001589693"/>
    </source>
</evidence>
<dbReference type="RefSeq" id="WP_377858780.1">
    <property type="nucleotide sequence ID" value="NZ_JBHLZU010000024.1"/>
</dbReference>
<sequence length="568" mass="59569">MKPGRITRVAGPLVEAEDVGPVAMNDLVAIGDAGIPAEVMAIRDNRVSLQAYEYTGGLAPGAPVVAAGRPLSVRLGPGLLGQVHDGLMRPLSSAPAFLGPGVTVEPPGGSWRFEPRVAAGADVEAGQLLGVVSDAGPLEHRVLVPPDLGGAVDAVAEGRCGAQDVVATVSGRPVGLFTDWPVRRPRPHRARVDDVEPLHTGQRVLDLLYPLVRGGTATVPGGFGTGKTMLLQQLAKWCDADVIVYTGCGERGNELAEIVAELLELSDPRTGGRLADRTVVIANTSNMPMMAREASVYTAVAVAEYYRDMGYHAVVIADSTSRWAEALREYASRSGALPAEEGYPADLASAIAAFYERAGAVETLGRRAGSVTIVGAVSPPGGDMTEPVTACTERFVRCRWTLDRDLAYARHYPAVSWSGSFSRDTEALTARSPDPAWAARRARVATLLADADRLSALADLLGAAALSDAERTTLLAGRLLRDAVLQQNALSPADSLSPPGKTGALTDAVLAVVDRCRERVSAGTPVEALEGFDFTSLVRLREEAGPDQGDLIARCRDTVLAGLADVGP</sequence>
<keyword evidence="7" id="KW-0066">ATP synthesis</keyword>
<accession>A0ABV6A3R1</accession>
<dbReference type="InterPro" id="IPR055190">
    <property type="entry name" value="ATP-synt_VA_C"/>
</dbReference>
<dbReference type="PANTHER" id="PTHR43607">
    <property type="entry name" value="V-TYPE PROTON ATPASE CATALYTIC SUBUNIT A"/>
    <property type="match status" value="1"/>
</dbReference>
<comment type="caution">
    <text evidence="9">The sequence shown here is derived from an EMBL/GenBank/DDBJ whole genome shotgun (WGS) entry which is preliminary data.</text>
</comment>
<dbReference type="Gene3D" id="2.40.50.100">
    <property type="match status" value="1"/>
</dbReference>
<dbReference type="InterPro" id="IPR022878">
    <property type="entry name" value="V-ATPase_asu"/>
</dbReference>
<keyword evidence="10" id="KW-1185">Reference proteome</keyword>
<dbReference type="Gene3D" id="3.40.50.300">
    <property type="entry name" value="P-loop containing nucleotide triphosphate hydrolases"/>
    <property type="match status" value="1"/>
</dbReference>
<dbReference type="InterPro" id="IPR004100">
    <property type="entry name" value="ATPase_F1/V1/A1_a/bsu_N"/>
</dbReference>
<evidence type="ECO:0000256" key="3">
    <source>
        <dbReference type="ARBA" id="ARBA00022741"/>
    </source>
</evidence>
<dbReference type="SUPFAM" id="SSF50615">
    <property type="entry name" value="N-terminal domain of alpha and beta subunits of F1 ATP synthase"/>
    <property type="match status" value="1"/>
</dbReference>
<name>A0ABV6A3R1_9PSEU</name>
<dbReference type="InterPro" id="IPR036121">
    <property type="entry name" value="ATPase_F1/V1/A1_a/bsu_N_sf"/>
</dbReference>
<dbReference type="Pfam" id="PF02874">
    <property type="entry name" value="ATP-synt_ab_N"/>
    <property type="match status" value="1"/>
</dbReference>
<dbReference type="SUPFAM" id="SSF47917">
    <property type="entry name" value="C-terminal domain of alpha and beta subunits of F1 ATP synthase"/>
    <property type="match status" value="1"/>
</dbReference>
<dbReference type="PANTHER" id="PTHR43607:SF1">
    <property type="entry name" value="H(+)-TRANSPORTING TWO-SECTOR ATPASE"/>
    <property type="match status" value="1"/>
</dbReference>
<organism evidence="9 10">
    <name type="scientific">Allokutzneria oryzae</name>
    <dbReference type="NCBI Taxonomy" id="1378989"/>
    <lineage>
        <taxon>Bacteria</taxon>
        <taxon>Bacillati</taxon>
        <taxon>Actinomycetota</taxon>
        <taxon>Actinomycetes</taxon>
        <taxon>Pseudonocardiales</taxon>
        <taxon>Pseudonocardiaceae</taxon>
        <taxon>Allokutzneria</taxon>
    </lineage>
</organism>
<dbReference type="Pfam" id="PF00006">
    <property type="entry name" value="ATP-synt_ab"/>
    <property type="match status" value="1"/>
</dbReference>
<dbReference type="InterPro" id="IPR003593">
    <property type="entry name" value="AAA+_ATPase"/>
</dbReference>
<dbReference type="InterPro" id="IPR024034">
    <property type="entry name" value="ATPase_F1/V1_b/a_C"/>
</dbReference>
<protein>
    <submittedName>
        <fullName evidence="9">V-type ATP synthase subunit A</fullName>
    </submittedName>
</protein>
<proteinExistence type="inferred from homology"/>
<keyword evidence="6" id="KW-0406">Ion transport</keyword>
<dbReference type="NCBIfam" id="NF003220">
    <property type="entry name" value="PRK04192.1"/>
    <property type="match status" value="1"/>
</dbReference>
<comment type="similarity">
    <text evidence="1">Belongs to the ATPase alpha/beta chains family.</text>
</comment>
<reference evidence="9 10" key="1">
    <citation type="submission" date="2024-09" db="EMBL/GenBank/DDBJ databases">
        <authorList>
            <person name="Sun Q."/>
            <person name="Mori K."/>
        </authorList>
    </citation>
    <scope>NUCLEOTIDE SEQUENCE [LARGE SCALE GENOMIC DNA]</scope>
    <source>
        <strain evidence="9 10">TBRC 7907</strain>
    </source>
</reference>
<dbReference type="Gene3D" id="2.40.30.20">
    <property type="match status" value="1"/>
</dbReference>
<dbReference type="InterPro" id="IPR031686">
    <property type="entry name" value="ATP-synth_a_Xtn"/>
</dbReference>
<dbReference type="SUPFAM" id="SSF52540">
    <property type="entry name" value="P-loop containing nucleoside triphosphate hydrolases"/>
    <property type="match status" value="1"/>
</dbReference>
<dbReference type="Pfam" id="PF22919">
    <property type="entry name" value="ATP-synt_VA_C"/>
    <property type="match status" value="1"/>
</dbReference>